<dbReference type="Proteomes" id="UP000188276">
    <property type="component" value="Unassembled WGS sequence"/>
</dbReference>
<dbReference type="STRING" id="1123498.VR7878_01834"/>
<dbReference type="AlphaFoldDB" id="A0A1R4LJA7"/>
<name>A0A1R4LJA7_VIBR1</name>
<accession>A0A1R4LJA7</accession>
<organism evidence="1 2">
    <name type="scientific">Vibrio ruber (strain DSM 16370 / JCM 11486 / BCRC 17186 / CECT 7878 / LMG 23124 / VR1)</name>
    <dbReference type="NCBI Taxonomy" id="1123498"/>
    <lineage>
        <taxon>Bacteria</taxon>
        <taxon>Pseudomonadati</taxon>
        <taxon>Pseudomonadota</taxon>
        <taxon>Gammaproteobacteria</taxon>
        <taxon>Vibrionales</taxon>
        <taxon>Vibrionaceae</taxon>
        <taxon>Vibrio</taxon>
    </lineage>
</organism>
<keyword evidence="2" id="KW-1185">Reference proteome</keyword>
<protein>
    <submittedName>
        <fullName evidence="1">Uncharacterized protein</fullName>
    </submittedName>
</protein>
<gene>
    <name evidence="1" type="ORF">VR7878_01834</name>
</gene>
<evidence type="ECO:0000313" key="2">
    <source>
        <dbReference type="Proteomes" id="UP000188276"/>
    </source>
</evidence>
<dbReference type="EMBL" id="FULE01000026">
    <property type="protein sequence ID" value="SJN56553.1"/>
    <property type="molecule type" value="Genomic_DNA"/>
</dbReference>
<evidence type="ECO:0000313" key="1">
    <source>
        <dbReference type="EMBL" id="SJN56553.1"/>
    </source>
</evidence>
<reference evidence="2" key="1">
    <citation type="submission" date="2017-02" db="EMBL/GenBank/DDBJ databases">
        <authorList>
            <person name="Rodrigo-Torres L."/>
            <person name="Arahal R.D."/>
            <person name="Lucena T."/>
        </authorList>
    </citation>
    <scope>NUCLEOTIDE SEQUENCE [LARGE SCALE GENOMIC DNA]</scope>
    <source>
        <strain evidence="2">CECT 7878</strain>
    </source>
</reference>
<proteinExistence type="predicted"/>
<sequence length="54" mass="6154">MKKIDNSALAKHLEKANKTVSQWPQWQQQLLQIKISDSQQSSNTSLSSRKQATN</sequence>
<dbReference type="RefSeq" id="WP_159440447.1">
    <property type="nucleotide sequence ID" value="NZ_FULE01000026.1"/>
</dbReference>